<dbReference type="Pfam" id="PF08718">
    <property type="entry name" value="GLTP"/>
    <property type="match status" value="1"/>
</dbReference>
<dbReference type="EMBL" id="JAKWBI020000031">
    <property type="protein sequence ID" value="KAJ2905463.1"/>
    <property type="molecule type" value="Genomic_DNA"/>
</dbReference>
<dbReference type="SUPFAM" id="SSF110004">
    <property type="entry name" value="Glycolipid transfer protein, GLTP"/>
    <property type="match status" value="1"/>
</dbReference>
<sequence length="236" mass="26163">MSGTLLDSIPVKWSDVPIYKVSGGNKAKVGVADVLADVTPQVASDKQAWATSRLVSTEEFLKACEGLTLVFDALQSAALDKIVKADILNNVAKLRTRFEKTPAASPTIQELCLNEIKEKEFTATEGFVWLVRTLNFTLKALKRSVDDEAEELSASFKGAYQDSLAKIHNFVMRGVAMGAWGLVPYRAEFYKKLGEDQSKVKADLTAYLADLEKFVQILRAFIESEPTIMPKKFKTF</sequence>
<gene>
    <name evidence="3" type="ORF">MKZ38_005339</name>
</gene>
<feature type="domain" description="Glycolipid transfer protein" evidence="2">
    <location>
        <begin position="55"/>
        <end position="195"/>
    </location>
</feature>
<dbReference type="PANTHER" id="PTHR10219">
    <property type="entry name" value="GLYCOLIPID TRANSFER PROTEIN-RELATED"/>
    <property type="match status" value="1"/>
</dbReference>
<dbReference type="GO" id="GO:1902388">
    <property type="term" value="F:ceramide 1-phosphate transfer activity"/>
    <property type="evidence" value="ECO:0007669"/>
    <property type="project" value="TreeGrafter"/>
</dbReference>
<evidence type="ECO:0000259" key="2">
    <source>
        <dbReference type="Pfam" id="PF08718"/>
    </source>
</evidence>
<dbReference type="Gene3D" id="1.10.3520.10">
    <property type="entry name" value="Glycolipid transfer protein"/>
    <property type="match status" value="1"/>
</dbReference>
<reference evidence="3" key="1">
    <citation type="submission" date="2022-07" db="EMBL/GenBank/DDBJ databases">
        <title>Draft genome sequence of Zalerion maritima ATCC 34329, a (micro)plastics degrading marine fungus.</title>
        <authorList>
            <person name="Paco A."/>
            <person name="Goncalves M.F.M."/>
            <person name="Rocha-Santos T.A.P."/>
            <person name="Alves A."/>
        </authorList>
    </citation>
    <scope>NUCLEOTIDE SEQUENCE</scope>
    <source>
        <strain evidence="3">ATCC 34329</strain>
    </source>
</reference>
<accession>A0AAD5RW62</accession>
<evidence type="ECO:0000313" key="4">
    <source>
        <dbReference type="Proteomes" id="UP001201980"/>
    </source>
</evidence>
<evidence type="ECO:0000256" key="1">
    <source>
        <dbReference type="ARBA" id="ARBA00022448"/>
    </source>
</evidence>
<organism evidence="3 4">
    <name type="scientific">Zalerion maritima</name>
    <dbReference type="NCBI Taxonomy" id="339359"/>
    <lineage>
        <taxon>Eukaryota</taxon>
        <taxon>Fungi</taxon>
        <taxon>Dikarya</taxon>
        <taxon>Ascomycota</taxon>
        <taxon>Pezizomycotina</taxon>
        <taxon>Sordariomycetes</taxon>
        <taxon>Lulworthiomycetidae</taxon>
        <taxon>Lulworthiales</taxon>
        <taxon>Lulworthiaceae</taxon>
        <taxon>Zalerion</taxon>
    </lineage>
</organism>
<proteinExistence type="predicted"/>
<evidence type="ECO:0000313" key="3">
    <source>
        <dbReference type="EMBL" id="KAJ2905463.1"/>
    </source>
</evidence>
<keyword evidence="4" id="KW-1185">Reference proteome</keyword>
<dbReference type="PANTHER" id="PTHR10219:SF25">
    <property type="entry name" value="PLECKSTRIN HOMOLOGY DOMAIN-CONTAINING FAMILY A MEMBER 8"/>
    <property type="match status" value="1"/>
</dbReference>
<dbReference type="Proteomes" id="UP001201980">
    <property type="component" value="Unassembled WGS sequence"/>
</dbReference>
<dbReference type="AlphaFoldDB" id="A0AAD5RW62"/>
<dbReference type="GO" id="GO:0016020">
    <property type="term" value="C:membrane"/>
    <property type="evidence" value="ECO:0007669"/>
    <property type="project" value="TreeGrafter"/>
</dbReference>
<dbReference type="GO" id="GO:1902387">
    <property type="term" value="F:ceramide 1-phosphate binding"/>
    <property type="evidence" value="ECO:0007669"/>
    <property type="project" value="TreeGrafter"/>
</dbReference>
<dbReference type="InterPro" id="IPR036497">
    <property type="entry name" value="GLTP_sf"/>
</dbReference>
<dbReference type="FunFam" id="1.10.3520.10:FF:000001">
    <property type="entry name" value="Pleckstrin domain-containing family A member 8"/>
    <property type="match status" value="1"/>
</dbReference>
<dbReference type="InterPro" id="IPR014830">
    <property type="entry name" value="Glycolipid_transfer_prot_dom"/>
</dbReference>
<name>A0AAD5RW62_9PEZI</name>
<keyword evidence="1" id="KW-0813">Transport</keyword>
<protein>
    <submittedName>
        <fullName evidence="3">Pleckstriny domain-containing family A member 8</fullName>
    </submittedName>
</protein>
<comment type="caution">
    <text evidence="3">The sequence shown here is derived from an EMBL/GenBank/DDBJ whole genome shotgun (WGS) entry which is preliminary data.</text>
</comment>
<dbReference type="GO" id="GO:0005829">
    <property type="term" value="C:cytosol"/>
    <property type="evidence" value="ECO:0007669"/>
    <property type="project" value="TreeGrafter"/>
</dbReference>